<dbReference type="Proteomes" id="UP001379945">
    <property type="component" value="Unassembled WGS sequence"/>
</dbReference>
<organism evidence="2 3">
    <name type="scientific">Ideonella margarita</name>
    <dbReference type="NCBI Taxonomy" id="2984191"/>
    <lineage>
        <taxon>Bacteria</taxon>
        <taxon>Pseudomonadati</taxon>
        <taxon>Pseudomonadota</taxon>
        <taxon>Betaproteobacteria</taxon>
        <taxon>Burkholderiales</taxon>
        <taxon>Sphaerotilaceae</taxon>
        <taxon>Ideonella</taxon>
    </lineage>
</organism>
<feature type="transmembrane region" description="Helical" evidence="1">
    <location>
        <begin position="248"/>
        <end position="270"/>
    </location>
</feature>
<feature type="transmembrane region" description="Helical" evidence="1">
    <location>
        <begin position="168"/>
        <end position="187"/>
    </location>
</feature>
<feature type="transmembrane region" description="Helical" evidence="1">
    <location>
        <begin position="82"/>
        <end position="103"/>
    </location>
</feature>
<keyword evidence="3" id="KW-1185">Reference proteome</keyword>
<evidence type="ECO:0000313" key="2">
    <source>
        <dbReference type="EMBL" id="MEK8045510.1"/>
    </source>
</evidence>
<evidence type="ECO:0000313" key="3">
    <source>
        <dbReference type="Proteomes" id="UP001379945"/>
    </source>
</evidence>
<name>A0ABU9C5H2_9BURK</name>
<comment type="caution">
    <text evidence="2">The sequence shown here is derived from an EMBL/GenBank/DDBJ whole genome shotgun (WGS) entry which is preliminary data.</text>
</comment>
<dbReference type="RefSeq" id="WP_341397708.1">
    <property type="nucleotide sequence ID" value="NZ_JBBUTI010000002.1"/>
</dbReference>
<keyword evidence="1" id="KW-0812">Transmembrane</keyword>
<gene>
    <name evidence="2" type="ORF">AACH00_04010</name>
</gene>
<evidence type="ECO:0000256" key="1">
    <source>
        <dbReference type="SAM" id="Phobius"/>
    </source>
</evidence>
<feature type="transmembrane region" description="Helical" evidence="1">
    <location>
        <begin position="222"/>
        <end position="242"/>
    </location>
</feature>
<dbReference type="EMBL" id="JBBUTI010000002">
    <property type="protein sequence ID" value="MEK8045510.1"/>
    <property type="molecule type" value="Genomic_DNA"/>
</dbReference>
<reference evidence="2 3" key="1">
    <citation type="submission" date="2024-04" db="EMBL/GenBank/DDBJ databases">
        <title>Novel species of the genus Ideonella isolated from streams.</title>
        <authorList>
            <person name="Lu H."/>
        </authorList>
    </citation>
    <scope>NUCLEOTIDE SEQUENCE [LARGE SCALE GENOMIC DNA]</scope>
    <source>
        <strain evidence="2 3">LYT19W</strain>
    </source>
</reference>
<feature type="transmembrane region" description="Helical" evidence="1">
    <location>
        <begin position="130"/>
        <end position="148"/>
    </location>
</feature>
<keyword evidence="1" id="KW-1133">Transmembrane helix</keyword>
<accession>A0ABU9C5H2</accession>
<protein>
    <submittedName>
        <fullName evidence="2">Uncharacterized protein</fullName>
    </submittedName>
</protein>
<keyword evidence="1" id="KW-0472">Membrane</keyword>
<sequence length="288" mass="30561">MKSILVLWRRAAGAALQWRLLLWWVLALALPTLLVVLPLWRAFSGLLNHALASSALALNFDPAMLVEALAGLEKQRFSAVDLGLAGLLLTLLLSPWLTGLLVTSARANRPLGMGDLFLGGWREYGRLGRMLLWSVVPLGIAAGLGGVLLDAAGEHGASATLEADGELLQHLALGFTALLVLVAQASLDAGRAVLALNPHARSAVVAWWRGWRLLLGQRGRGLWVYLLISLPALAGLGLLALLRLHAAPVGVLGVSAAVLLGLALVVLTAWMRGARLFALIEAGRERGR</sequence>
<feature type="transmembrane region" description="Helical" evidence="1">
    <location>
        <begin position="21"/>
        <end position="40"/>
    </location>
</feature>
<proteinExistence type="predicted"/>